<dbReference type="SMART" id="SM00233">
    <property type="entry name" value="PH"/>
    <property type="match status" value="1"/>
</dbReference>
<feature type="domain" description="Ras-GAP" evidence="9">
    <location>
        <begin position="158"/>
        <end position="282"/>
    </location>
</feature>
<feature type="compositionally biased region" description="Pro residues" evidence="6">
    <location>
        <begin position="1178"/>
        <end position="1187"/>
    </location>
</feature>
<feature type="region of interest" description="Disordered" evidence="6">
    <location>
        <begin position="670"/>
        <end position="775"/>
    </location>
</feature>
<keyword evidence="3 5" id="KW-0863">Zinc-finger</keyword>
<dbReference type="EMBL" id="BMAT01013290">
    <property type="protein sequence ID" value="GFS09451.1"/>
    <property type="molecule type" value="Genomic_DNA"/>
</dbReference>
<feature type="compositionally biased region" description="Polar residues" evidence="6">
    <location>
        <begin position="674"/>
        <end position="684"/>
    </location>
</feature>
<protein>
    <submittedName>
        <fullName evidence="10">Ras family protein</fullName>
    </submittedName>
</protein>
<gene>
    <name evidence="10" type="ORF">ElyMa_006621800</name>
</gene>
<evidence type="ECO:0000256" key="3">
    <source>
        <dbReference type="ARBA" id="ARBA00022771"/>
    </source>
</evidence>
<keyword evidence="11" id="KW-1185">Reference proteome</keyword>
<dbReference type="InterPro" id="IPR011993">
    <property type="entry name" value="PH-like_dom_sf"/>
</dbReference>
<feature type="region of interest" description="Disordered" evidence="6">
    <location>
        <begin position="1209"/>
        <end position="1254"/>
    </location>
</feature>
<evidence type="ECO:0000313" key="11">
    <source>
        <dbReference type="Proteomes" id="UP000762676"/>
    </source>
</evidence>
<feature type="compositionally biased region" description="Low complexity" evidence="6">
    <location>
        <begin position="594"/>
        <end position="606"/>
    </location>
</feature>
<dbReference type="InterPro" id="IPR039360">
    <property type="entry name" value="Ras_GTPase"/>
</dbReference>
<keyword evidence="2" id="KW-0479">Metal-binding</keyword>
<reference evidence="10 11" key="1">
    <citation type="journal article" date="2021" name="Elife">
        <title>Chloroplast acquisition without the gene transfer in kleptoplastic sea slugs, Plakobranchus ocellatus.</title>
        <authorList>
            <person name="Maeda T."/>
            <person name="Takahashi S."/>
            <person name="Yoshida T."/>
            <person name="Shimamura S."/>
            <person name="Takaki Y."/>
            <person name="Nagai Y."/>
            <person name="Toyoda A."/>
            <person name="Suzuki Y."/>
            <person name="Arimoto A."/>
            <person name="Ishii H."/>
            <person name="Satoh N."/>
            <person name="Nishiyama T."/>
            <person name="Hasebe M."/>
            <person name="Maruyama T."/>
            <person name="Minagawa J."/>
            <person name="Obokata J."/>
            <person name="Shigenobu S."/>
        </authorList>
    </citation>
    <scope>NUCLEOTIDE SEQUENCE [LARGE SCALE GENOMIC DNA]</scope>
</reference>
<dbReference type="SMART" id="SM00239">
    <property type="entry name" value="C2"/>
    <property type="match status" value="1"/>
</dbReference>
<feature type="region of interest" description="Disordered" evidence="6">
    <location>
        <begin position="578"/>
        <end position="640"/>
    </location>
</feature>
<feature type="region of interest" description="Disordered" evidence="6">
    <location>
        <begin position="1106"/>
        <end position="1133"/>
    </location>
</feature>
<dbReference type="InterPro" id="IPR035892">
    <property type="entry name" value="C2_domain_sf"/>
</dbReference>
<dbReference type="Proteomes" id="UP000762676">
    <property type="component" value="Unassembled WGS sequence"/>
</dbReference>
<dbReference type="PROSITE" id="PS50003">
    <property type="entry name" value="PH_DOMAIN"/>
    <property type="match status" value="1"/>
</dbReference>
<name>A0AAV4IE80_9GAST</name>
<dbReference type="AlphaFoldDB" id="A0AAV4IE80"/>
<dbReference type="InterPro" id="IPR001936">
    <property type="entry name" value="RasGAP_dom"/>
</dbReference>
<dbReference type="Pfam" id="PF00616">
    <property type="entry name" value="RasGAP"/>
    <property type="match status" value="1"/>
</dbReference>
<feature type="domain" description="C2" evidence="8">
    <location>
        <begin position="58"/>
        <end position="189"/>
    </location>
</feature>
<keyword evidence="4" id="KW-0862">Zinc</keyword>
<proteinExistence type="predicted"/>
<dbReference type="PROSITE" id="PS50004">
    <property type="entry name" value="C2"/>
    <property type="match status" value="1"/>
</dbReference>
<dbReference type="GO" id="GO:0008270">
    <property type="term" value="F:zinc ion binding"/>
    <property type="evidence" value="ECO:0007669"/>
    <property type="project" value="UniProtKB-KW"/>
</dbReference>
<feature type="compositionally biased region" description="Low complexity" evidence="6">
    <location>
        <begin position="1209"/>
        <end position="1222"/>
    </location>
</feature>
<dbReference type="SUPFAM" id="SSF48350">
    <property type="entry name" value="GTPase activation domain, GAP"/>
    <property type="match status" value="1"/>
</dbReference>
<comment type="caution">
    <text evidence="10">The sequence shown here is derived from an EMBL/GenBank/DDBJ whole genome shotgun (WGS) entry which is preliminary data.</text>
</comment>
<sequence>MTGHYQQNYHMITQWSSSYSPSLWHARGPHFEMPHVCECSDLTVINGSCNPYAVVSLSYGKSRNKEVKRTAVKKKTICPHVCECSDLTVINGSCNPYAVVSLSYGKSRNKEVKRTAVKKKTICPQFDEKFFFYLDKSHSQDKTTNYAFDDFMAGELRDPNTLFRGNSLLTKMVDELMKLMGIPYLSDTLKTFIDQVVMEAKPCEIDPSRLKDGEDITSNLSTLYGYVSECINSITNSGLVCPSVMRDVFSTLKARAMLNYPGCHFRGIEAPILLKEGFLIKRAQGRKKFGLKNFKKRFFRLTNQSLSYSKTKGEKYLFEIPINDILVVERLAESSFKMKYMFQVVHAQTALYIQASNCVEEKQWLDILMKICKSNKNRLKVYHPEAFVNGHWLCCKSMEQTATGCTPVTGGLPLADIQTDIDSDREVEKIHSLFLTEIDKLDALQDACGSQAVYTGEPQEPTPWQPDLAAGGLSPNPPIPPVSPTHSSNCQGSPVSVTSSTFNPISGEGVLMLGSSIEDPGTCYTTLAEIQRCVITLEQEHIQYMRSVQRRTVIGSIDTPIGDESSADLVRNIYRSSERLSRHGSRSSNASNVSYRSYRGSRSRGGSFRERDRSGGGGRKGKGQAEGVRKSLSGDVSSSGRNLGVEFKAEVKKAASYDVMSCDIGDNVSPVGGMNSSTDDNLSTENKRPVFVVGRKDTESFSSSRTESSGGHQSMSISSSTGAREATRTRSSSGKPERGDSNAEQDEVFLADSSTSNVDSSKQDQYTSSRTASSGTVYSNRLVSTATDSFVPHTQRPLPLSDVPVHQTFEKDVLQQNEAASNVTFSKSSVAKGRDIIMSEDKESQNNFSSVDSKVKVECTVTKANDIIIKNVPATSTSTGFVQDISSSEGTHSLSSSDRVLFSNLQSHVKQRGEFPHSSTARSVFNSPDVNTTEQPVLASPCESHFSMSNQRDHDRSSGINQRDRGKQGPPELTSIPTKSGWDGNGGPSPSHKLTGDTTRIQDCPPPPHKKFHIFSRDPSQDDYFDESFRGEQNTHEVFHPQGEDKTQGVQDTDSVSAAGQRLPIVTAQQASELKELKESSPDCVQSSSANVNSGLTQELIAIAEKVEAEDTTDPDTAYHSNSKSSYSVSGSQNQEVKPALLCSLNGQLDLRESRLHQRSNTQSPPTSCSSSSSSSPSSPPRAPPQSPLVLLPQPHLKFENQQFLSLSLPSSSSASAPTPSLVLQPPTPHDCSETSDGDPTSPADPSSVDIQYV</sequence>
<dbReference type="GO" id="GO:0005096">
    <property type="term" value="F:GTPase activator activity"/>
    <property type="evidence" value="ECO:0007669"/>
    <property type="project" value="UniProtKB-KW"/>
</dbReference>
<evidence type="ECO:0000259" key="8">
    <source>
        <dbReference type="PROSITE" id="PS50004"/>
    </source>
</evidence>
<dbReference type="InterPro" id="IPR008936">
    <property type="entry name" value="Rho_GTPase_activation_prot"/>
</dbReference>
<dbReference type="Gene3D" id="2.60.40.150">
    <property type="entry name" value="C2 domain"/>
    <property type="match status" value="2"/>
</dbReference>
<dbReference type="Pfam" id="PF00779">
    <property type="entry name" value="BTK"/>
    <property type="match status" value="1"/>
</dbReference>
<dbReference type="InterPro" id="IPR001562">
    <property type="entry name" value="Znf_Btk_motif"/>
</dbReference>
<dbReference type="SUPFAM" id="SSF49562">
    <property type="entry name" value="C2 domain (Calcium/lipid-binding domain, CaLB)"/>
    <property type="match status" value="2"/>
</dbReference>
<dbReference type="InterPro" id="IPR001849">
    <property type="entry name" value="PH_domain"/>
</dbReference>
<feature type="compositionally biased region" description="Polar residues" evidence="6">
    <location>
        <begin position="489"/>
        <end position="501"/>
    </location>
</feature>
<dbReference type="Gene3D" id="2.30.29.30">
    <property type="entry name" value="Pleckstrin-homology domain (PH domain)/Phosphotyrosine-binding domain (PTB)"/>
    <property type="match status" value="1"/>
</dbReference>
<evidence type="ECO:0000259" key="9">
    <source>
        <dbReference type="PROSITE" id="PS50018"/>
    </source>
</evidence>
<feature type="compositionally biased region" description="Low complexity" evidence="6">
    <location>
        <begin position="700"/>
        <end position="722"/>
    </location>
</feature>
<feature type="compositionally biased region" description="Basic and acidic residues" evidence="6">
    <location>
        <begin position="951"/>
        <end position="967"/>
    </location>
</feature>
<feature type="region of interest" description="Disordered" evidence="6">
    <location>
        <begin position="912"/>
        <end position="1027"/>
    </location>
</feature>
<dbReference type="GO" id="GO:0035556">
    <property type="term" value="P:intracellular signal transduction"/>
    <property type="evidence" value="ECO:0007669"/>
    <property type="project" value="InterPro"/>
</dbReference>
<dbReference type="SMART" id="SM00323">
    <property type="entry name" value="RasGAP"/>
    <property type="match status" value="1"/>
</dbReference>
<keyword evidence="1" id="KW-0343">GTPase activation</keyword>
<evidence type="ECO:0000256" key="1">
    <source>
        <dbReference type="ARBA" id="ARBA00022468"/>
    </source>
</evidence>
<feature type="domain" description="PH" evidence="7">
    <location>
        <begin position="272"/>
        <end position="373"/>
    </location>
</feature>
<feature type="region of interest" description="Disordered" evidence="6">
    <location>
        <begin position="1152"/>
        <end position="1193"/>
    </location>
</feature>
<feature type="compositionally biased region" description="Low complexity" evidence="6">
    <location>
        <begin position="1121"/>
        <end position="1132"/>
    </location>
</feature>
<feature type="region of interest" description="Disordered" evidence="6">
    <location>
        <begin position="454"/>
        <end position="501"/>
    </location>
</feature>
<evidence type="ECO:0000256" key="4">
    <source>
        <dbReference type="ARBA" id="ARBA00022833"/>
    </source>
</evidence>
<feature type="compositionally biased region" description="Polar residues" evidence="6">
    <location>
        <begin position="752"/>
        <end position="775"/>
    </location>
</feature>
<dbReference type="InterPro" id="IPR000008">
    <property type="entry name" value="C2_dom"/>
</dbReference>
<organism evidence="10 11">
    <name type="scientific">Elysia marginata</name>
    <dbReference type="NCBI Taxonomy" id="1093978"/>
    <lineage>
        <taxon>Eukaryota</taxon>
        <taxon>Metazoa</taxon>
        <taxon>Spiralia</taxon>
        <taxon>Lophotrochozoa</taxon>
        <taxon>Mollusca</taxon>
        <taxon>Gastropoda</taxon>
        <taxon>Heterobranchia</taxon>
        <taxon>Euthyneura</taxon>
        <taxon>Panpulmonata</taxon>
        <taxon>Sacoglossa</taxon>
        <taxon>Placobranchoidea</taxon>
        <taxon>Plakobranchidae</taxon>
        <taxon>Elysia</taxon>
    </lineage>
</organism>
<feature type="compositionally biased region" description="Low complexity" evidence="6">
    <location>
        <begin position="1164"/>
        <end position="1177"/>
    </location>
</feature>
<dbReference type="PANTHER" id="PTHR10194">
    <property type="entry name" value="RAS GTPASE-ACTIVATING PROTEINS"/>
    <property type="match status" value="1"/>
</dbReference>
<evidence type="ECO:0000256" key="2">
    <source>
        <dbReference type="ARBA" id="ARBA00022723"/>
    </source>
</evidence>
<evidence type="ECO:0000259" key="7">
    <source>
        <dbReference type="PROSITE" id="PS50003"/>
    </source>
</evidence>
<dbReference type="SUPFAM" id="SSF50729">
    <property type="entry name" value="PH domain-like"/>
    <property type="match status" value="1"/>
</dbReference>
<evidence type="ECO:0000256" key="5">
    <source>
        <dbReference type="PROSITE-ProRule" id="PRU00432"/>
    </source>
</evidence>
<dbReference type="Pfam" id="PF00169">
    <property type="entry name" value="PH"/>
    <property type="match status" value="1"/>
</dbReference>
<feature type="compositionally biased region" description="Polar residues" evidence="6">
    <location>
        <begin position="917"/>
        <end position="935"/>
    </location>
</feature>
<dbReference type="PROSITE" id="PS50018">
    <property type="entry name" value="RAS_GTPASE_ACTIV_2"/>
    <property type="match status" value="1"/>
</dbReference>
<dbReference type="Pfam" id="PF00168">
    <property type="entry name" value="C2"/>
    <property type="match status" value="2"/>
</dbReference>
<dbReference type="Gene3D" id="1.10.506.10">
    <property type="entry name" value="GTPase Activation - p120gap, domain 1"/>
    <property type="match status" value="1"/>
</dbReference>
<dbReference type="SMART" id="SM00107">
    <property type="entry name" value="BTK"/>
    <property type="match status" value="1"/>
</dbReference>
<evidence type="ECO:0000256" key="6">
    <source>
        <dbReference type="SAM" id="MobiDB-lite"/>
    </source>
</evidence>
<evidence type="ECO:0000313" key="10">
    <source>
        <dbReference type="EMBL" id="GFS09451.1"/>
    </source>
</evidence>
<dbReference type="PANTHER" id="PTHR10194:SF148">
    <property type="entry name" value="GTPASE-ACTIVATING PROTEIN"/>
    <property type="match status" value="1"/>
</dbReference>
<dbReference type="PROSITE" id="PS51113">
    <property type="entry name" value="ZF_BTK"/>
    <property type="match status" value="1"/>
</dbReference>
<accession>A0AAV4IE80</accession>